<feature type="compositionally biased region" description="Pro residues" evidence="1">
    <location>
        <begin position="92"/>
        <end position="103"/>
    </location>
</feature>
<feature type="compositionally biased region" description="Gly residues" evidence="1">
    <location>
        <begin position="217"/>
        <end position="229"/>
    </location>
</feature>
<keyword evidence="3" id="KW-1185">Reference proteome</keyword>
<proteinExistence type="predicted"/>
<comment type="caution">
    <text evidence="2">The sequence shown here is derived from an EMBL/GenBank/DDBJ whole genome shotgun (WGS) entry which is preliminary data.</text>
</comment>
<evidence type="ECO:0000256" key="1">
    <source>
        <dbReference type="SAM" id="MobiDB-lite"/>
    </source>
</evidence>
<feature type="region of interest" description="Disordered" evidence="1">
    <location>
        <begin position="1"/>
        <end position="109"/>
    </location>
</feature>
<evidence type="ECO:0000313" key="2">
    <source>
        <dbReference type="EMBL" id="KAJ2892304.1"/>
    </source>
</evidence>
<dbReference type="AlphaFoldDB" id="A0AAD5RFN9"/>
<dbReference type="Proteomes" id="UP001201980">
    <property type="component" value="Unassembled WGS sequence"/>
</dbReference>
<dbReference type="EMBL" id="JAKWBI020000839">
    <property type="protein sequence ID" value="KAJ2892304.1"/>
    <property type="molecule type" value="Genomic_DNA"/>
</dbReference>
<accession>A0AAD5RFN9</accession>
<name>A0AAD5RFN9_9PEZI</name>
<reference evidence="2" key="1">
    <citation type="submission" date="2022-07" db="EMBL/GenBank/DDBJ databases">
        <title>Draft genome sequence of Zalerion maritima ATCC 34329, a (micro)plastics degrading marine fungus.</title>
        <authorList>
            <person name="Paco A."/>
            <person name="Goncalves M.F.M."/>
            <person name="Rocha-Santos T.A.P."/>
            <person name="Alves A."/>
        </authorList>
    </citation>
    <scope>NUCLEOTIDE SEQUENCE</scope>
    <source>
        <strain evidence="2">ATCC 34329</strain>
    </source>
</reference>
<protein>
    <submittedName>
        <fullName evidence="2">Uncharacterized protein</fullName>
    </submittedName>
</protein>
<evidence type="ECO:0000313" key="3">
    <source>
        <dbReference type="Proteomes" id="UP001201980"/>
    </source>
</evidence>
<feature type="compositionally biased region" description="Polar residues" evidence="1">
    <location>
        <begin position="39"/>
        <end position="48"/>
    </location>
</feature>
<sequence length="289" mass="29843">MAGDETSKDRQPRPRPRPHTNAALGAAPEATPPITPTASEDSGSNASGSPKAGERNSGNGAAQGNKRSASTAYLKGPGRKDENDDEGTSHTSPPPSPPPPCQPPSSDEPFELLATIDMPADASAEPGQVSHARAGAPNCGPGVESVAPMAGLEPNANGLLGAIENHLPYILDQLRGVLPDPLQPDELGLLSSQASNRTSLFRDLTRTEIGTPCSGGAERGGAAQGEGDVGFGVPALEDSEVFGWDEVAAMHLEFHQWLQVPPRDDAARGGKDKTRFSGLVMNLDHSCGG</sequence>
<feature type="region of interest" description="Disordered" evidence="1">
    <location>
        <begin position="209"/>
        <end position="229"/>
    </location>
</feature>
<organism evidence="2 3">
    <name type="scientific">Zalerion maritima</name>
    <dbReference type="NCBI Taxonomy" id="339359"/>
    <lineage>
        <taxon>Eukaryota</taxon>
        <taxon>Fungi</taxon>
        <taxon>Dikarya</taxon>
        <taxon>Ascomycota</taxon>
        <taxon>Pezizomycotina</taxon>
        <taxon>Sordariomycetes</taxon>
        <taxon>Lulworthiomycetidae</taxon>
        <taxon>Lulworthiales</taxon>
        <taxon>Lulworthiaceae</taxon>
        <taxon>Zalerion</taxon>
    </lineage>
</organism>
<feature type="compositionally biased region" description="Polar residues" evidence="1">
    <location>
        <begin position="56"/>
        <end position="71"/>
    </location>
</feature>
<gene>
    <name evidence="2" type="ORF">MKZ38_010007</name>
</gene>
<feature type="compositionally biased region" description="Basic and acidic residues" evidence="1">
    <location>
        <begin position="1"/>
        <end position="12"/>
    </location>
</feature>